<dbReference type="AlphaFoldDB" id="A0A8J1TU19"/>
<dbReference type="OrthoDB" id="6129197at2759"/>
<dbReference type="GO" id="GO:0005615">
    <property type="term" value="C:extracellular space"/>
    <property type="evidence" value="ECO:0007669"/>
    <property type="project" value="TreeGrafter"/>
</dbReference>
<dbReference type="PANTHER" id="PTHR19143">
    <property type="entry name" value="FIBRINOGEN/TENASCIN/ANGIOPOEITIN"/>
    <property type="match status" value="1"/>
</dbReference>
<reference evidence="1" key="1">
    <citation type="submission" date="2022-03" db="EMBL/GenBank/DDBJ databases">
        <authorList>
            <person name="Martin C."/>
        </authorList>
    </citation>
    <scope>NUCLEOTIDE SEQUENCE</scope>
</reference>
<dbReference type="Pfam" id="PF00147">
    <property type="entry name" value="Fibrinogen_C"/>
    <property type="match status" value="2"/>
</dbReference>
<dbReference type="SMART" id="SM00186">
    <property type="entry name" value="FBG"/>
    <property type="match status" value="1"/>
</dbReference>
<dbReference type="InterPro" id="IPR050373">
    <property type="entry name" value="Fibrinogen_C-term_domain"/>
</dbReference>
<accession>A0A8J1TU19</accession>
<proteinExistence type="predicted"/>
<protein>
    <submittedName>
        <fullName evidence="1">Uncharacterized protein</fullName>
    </submittedName>
</protein>
<organism evidence="1 2">
    <name type="scientific">Owenia fusiformis</name>
    <name type="common">Polychaete worm</name>
    <dbReference type="NCBI Taxonomy" id="6347"/>
    <lineage>
        <taxon>Eukaryota</taxon>
        <taxon>Metazoa</taxon>
        <taxon>Spiralia</taxon>
        <taxon>Lophotrochozoa</taxon>
        <taxon>Annelida</taxon>
        <taxon>Polychaeta</taxon>
        <taxon>Sedentaria</taxon>
        <taxon>Canalipalpata</taxon>
        <taxon>Sabellida</taxon>
        <taxon>Oweniida</taxon>
        <taxon>Oweniidae</taxon>
        <taxon>Owenia</taxon>
    </lineage>
</organism>
<evidence type="ECO:0000313" key="1">
    <source>
        <dbReference type="EMBL" id="CAH1795837.1"/>
    </source>
</evidence>
<evidence type="ECO:0000313" key="2">
    <source>
        <dbReference type="Proteomes" id="UP000749559"/>
    </source>
</evidence>
<dbReference type="InterPro" id="IPR014716">
    <property type="entry name" value="Fibrinogen_a/b/g_C_1"/>
</dbReference>
<name>A0A8J1TU19_OWEFU</name>
<dbReference type="Proteomes" id="UP000749559">
    <property type="component" value="Unassembled WGS sequence"/>
</dbReference>
<dbReference type="PANTHER" id="PTHR19143:SF327">
    <property type="entry name" value="FI21813P1-RELATED"/>
    <property type="match status" value="1"/>
</dbReference>
<feature type="non-terminal residue" evidence="1">
    <location>
        <position position="1"/>
    </location>
</feature>
<dbReference type="SUPFAM" id="SSF56496">
    <property type="entry name" value="Fibrinogen C-terminal domain-like"/>
    <property type="match status" value="2"/>
</dbReference>
<dbReference type="InterPro" id="IPR002181">
    <property type="entry name" value="Fibrinogen_a/b/g_C_dom"/>
</dbReference>
<dbReference type="Gene3D" id="3.90.215.10">
    <property type="entry name" value="Gamma Fibrinogen, chain A, domain 1"/>
    <property type="match status" value="2"/>
</dbReference>
<dbReference type="PROSITE" id="PS51406">
    <property type="entry name" value="FIBRINOGEN_C_2"/>
    <property type="match status" value="1"/>
</dbReference>
<sequence>MEVLTSYSVAFGDPPSEYFIGIDNLVSAAAQDVYMLRIELTTWKNETRTADYLKFDITSLDYADWELWYRPSWYDLRLGEFQGTAGDSLSDIGDWLFNRFGWWSNWCPSNKANLFGRYNNGPICKKEMDCMSWREWPDQLLKGKGNEFYSFKAMRIMIRPLPIDLRPSDEPCVERKSGINDIQLPNGDSFKARCEENWLLVAHRFDGSVDFYRTWAEYKTGFGDPSGEYFIGLDNLGALISDEKMKRYVLKLEFTTWSGQTETAEYYIFQMPGYNDGDTSVTMEDFRGSGRDVMTAYQY</sequence>
<dbReference type="InterPro" id="IPR036056">
    <property type="entry name" value="Fibrinogen-like_C"/>
</dbReference>
<comment type="caution">
    <text evidence="1">The sequence shown here is derived from an EMBL/GenBank/DDBJ whole genome shotgun (WGS) entry which is preliminary data.</text>
</comment>
<dbReference type="EMBL" id="CAIIXF020000010">
    <property type="protein sequence ID" value="CAH1795837.1"/>
    <property type="molecule type" value="Genomic_DNA"/>
</dbReference>
<keyword evidence="2" id="KW-1185">Reference proteome</keyword>
<gene>
    <name evidence="1" type="ORF">OFUS_LOCUS20317</name>
</gene>